<dbReference type="EMBL" id="BPNI01000006">
    <property type="protein sequence ID" value="GJA39808.1"/>
    <property type="molecule type" value="Genomic_DNA"/>
</dbReference>
<reference evidence="1" key="1">
    <citation type="submission" date="2021-07" db="EMBL/GenBank/DDBJ databases">
        <title>Draft genome sequence of carbapenem-resistant Aeromonas spp. in Japan.</title>
        <authorList>
            <person name="Maehana S."/>
            <person name="Suzuki M."/>
            <person name="Kitasato H."/>
        </authorList>
    </citation>
    <scope>NUCLEOTIDE SEQUENCE</scope>
    <source>
        <strain evidence="1">KAM343</strain>
    </source>
</reference>
<evidence type="ECO:0000313" key="2">
    <source>
        <dbReference type="Proteomes" id="UP000886939"/>
    </source>
</evidence>
<protein>
    <recommendedName>
        <fullName evidence="3">BREX-1 system phosphatase PglZ type A</fullName>
    </recommendedName>
</protein>
<comment type="caution">
    <text evidence="1">The sequence shown here is derived from an EMBL/GenBank/DDBJ whole genome shotgun (WGS) entry which is preliminary data.</text>
</comment>
<organism evidence="1 2">
    <name type="scientific">Aeromonas caviae</name>
    <name type="common">Aeromonas punctata</name>
    <dbReference type="NCBI Taxonomy" id="648"/>
    <lineage>
        <taxon>Bacteria</taxon>
        <taxon>Pseudomonadati</taxon>
        <taxon>Pseudomonadota</taxon>
        <taxon>Gammaproteobacteria</taxon>
        <taxon>Aeromonadales</taxon>
        <taxon>Aeromonadaceae</taxon>
        <taxon>Aeromonas</taxon>
    </lineage>
</organism>
<dbReference type="RefSeq" id="WP_210556633.1">
    <property type="nucleotide sequence ID" value="NZ_BPNB01000016.1"/>
</dbReference>
<dbReference type="Proteomes" id="UP000886939">
    <property type="component" value="Unassembled WGS sequence"/>
</dbReference>
<gene>
    <name evidence="1" type="ORF">KAM343_06040</name>
</gene>
<dbReference type="InterPro" id="IPR014060">
    <property type="entry name" value="PglZ"/>
</dbReference>
<accession>A0AAV4YIR4</accession>
<evidence type="ECO:0000313" key="1">
    <source>
        <dbReference type="EMBL" id="GJA39808.1"/>
    </source>
</evidence>
<dbReference type="Pfam" id="PF08665">
    <property type="entry name" value="PglZ"/>
    <property type="match status" value="1"/>
</dbReference>
<sequence length="868" mass="98192">MDITQLNTGLTKKFEQSRIVFWHDPEQSFTAQLADLSVARDDKPVCIINMEHESQLEIRRRIELLEPDTAFLLYWPSEEPLAARDWLLDMRRYSGVFYADAASILLNELGLTNMALREHLAKRKSFFASRERTSALKKKLDSRSGVEDPLSLDFKMICVALACNADYQSLMMELGARLLSEDESEHALNTLDKYELQPSFWILMSQHFGYQVESPNLPSFRDLYRRILVSECYEMLEGNKPQWMQGVLLGTSTGRANAMTLLGQWRDSSRHNANYATLADEIARQLELAPRLEPFAAVALQNVFTFEQVEQSLIRGLANDVLEGDVKMNPAEWAALVSRRRQGYWCQKVSKYDALYMALTQAYELFEMRRAFPDGFHYHSAKAMYQAYETELFQFDRCYRLFNEALEQLQGMAVDLLAALSTRIEELYVHWYLYQLGLAWDGLLGKEQRLADWQLGVPKQSRFYDSVIRARFMQAGVKRQFVIISDALRYEIAHELQTEINQAKRFSAQLTSQLSVLPSYTQLGMAALLPHDQIDFSANGSTVLVDGMSSAGLDNRSAILAKVGGLAISAKQLLSWTRPEANQAVGEARVIYIYHDVIDAIGDKAATELQTFKAARQAISELNSLVAKVINGFGATRVVITADHGFLSQISSPEDGVKSSLLVEPPGTLEAKKRYLLGRNLPDNENVWHGQVRDMVKGDSGMEFWLPRGVSRFHFVGGARFVHGGAMLQEICVPVLEVQELRGKKQQQNEKVKVGVVPAQSAIKLVNAIDKIRFLQTDAVGERHKARALRIFVADKDGVTVSAVEKLLLDSAAASLDQRQQDVVIKLTGQQFKRTEQYQLVLLDDEEGLELARYPITIDLMFQDDFGF</sequence>
<evidence type="ECO:0008006" key="3">
    <source>
        <dbReference type="Google" id="ProtNLM"/>
    </source>
</evidence>
<dbReference type="NCBIfam" id="TIGR02687">
    <property type="entry name" value="BREX-1 system phosphatase PglZ type A"/>
    <property type="match status" value="1"/>
</dbReference>
<dbReference type="AlphaFoldDB" id="A0AAV4YIR4"/>
<name>A0AAV4YIR4_AERCA</name>
<proteinExistence type="predicted"/>